<feature type="non-terminal residue" evidence="2">
    <location>
        <position position="1"/>
    </location>
</feature>
<sequence>PSPNRISIRGRYGGRSELDMALAWAALCWSGGRAGRAGCVQENGRPSTMTPYWTLIDRFGRDREQRGGSKADAPRESSAIGSLQVEPPDYRVTIKPFSQ</sequence>
<evidence type="ECO:0000313" key="2">
    <source>
        <dbReference type="EMBL" id="KAK7492922.1"/>
    </source>
</evidence>
<feature type="region of interest" description="Disordered" evidence="1">
    <location>
        <begin position="60"/>
        <end position="85"/>
    </location>
</feature>
<organism evidence="2 3">
    <name type="scientific">Batillaria attramentaria</name>
    <dbReference type="NCBI Taxonomy" id="370345"/>
    <lineage>
        <taxon>Eukaryota</taxon>
        <taxon>Metazoa</taxon>
        <taxon>Spiralia</taxon>
        <taxon>Lophotrochozoa</taxon>
        <taxon>Mollusca</taxon>
        <taxon>Gastropoda</taxon>
        <taxon>Caenogastropoda</taxon>
        <taxon>Sorbeoconcha</taxon>
        <taxon>Cerithioidea</taxon>
        <taxon>Batillariidae</taxon>
        <taxon>Batillaria</taxon>
    </lineage>
</organism>
<comment type="caution">
    <text evidence="2">The sequence shown here is derived from an EMBL/GenBank/DDBJ whole genome shotgun (WGS) entry which is preliminary data.</text>
</comment>
<accession>A0ABD0L0I5</accession>
<evidence type="ECO:0000313" key="3">
    <source>
        <dbReference type="Proteomes" id="UP001519460"/>
    </source>
</evidence>
<proteinExistence type="predicted"/>
<dbReference type="Proteomes" id="UP001519460">
    <property type="component" value="Unassembled WGS sequence"/>
</dbReference>
<keyword evidence="3" id="KW-1185">Reference proteome</keyword>
<feature type="compositionally biased region" description="Basic and acidic residues" evidence="1">
    <location>
        <begin position="60"/>
        <end position="75"/>
    </location>
</feature>
<reference evidence="2 3" key="1">
    <citation type="journal article" date="2023" name="Sci. Data">
        <title>Genome assembly of the Korean intertidal mud-creeper Batillaria attramentaria.</title>
        <authorList>
            <person name="Patra A.K."/>
            <person name="Ho P.T."/>
            <person name="Jun S."/>
            <person name="Lee S.J."/>
            <person name="Kim Y."/>
            <person name="Won Y.J."/>
        </authorList>
    </citation>
    <scope>NUCLEOTIDE SEQUENCE [LARGE SCALE GENOMIC DNA]</scope>
    <source>
        <strain evidence="2">Wonlab-2016</strain>
    </source>
</reference>
<protein>
    <submittedName>
        <fullName evidence="2">Uncharacterized protein</fullName>
    </submittedName>
</protein>
<name>A0ABD0L0I5_9CAEN</name>
<dbReference type="EMBL" id="JACVVK020000098">
    <property type="protein sequence ID" value="KAK7492922.1"/>
    <property type="molecule type" value="Genomic_DNA"/>
</dbReference>
<evidence type="ECO:0000256" key="1">
    <source>
        <dbReference type="SAM" id="MobiDB-lite"/>
    </source>
</evidence>
<gene>
    <name evidence="2" type="ORF">BaRGS_00015869</name>
</gene>
<dbReference type="AlphaFoldDB" id="A0ABD0L0I5"/>
<feature type="non-terminal residue" evidence="2">
    <location>
        <position position="99"/>
    </location>
</feature>